<evidence type="ECO:0000256" key="9">
    <source>
        <dbReference type="ARBA" id="ARBA00023125"/>
    </source>
</evidence>
<evidence type="ECO:0000256" key="12">
    <source>
        <dbReference type="HAMAP-Rule" id="MF_00983"/>
    </source>
</evidence>
<dbReference type="EC" id="5.6.2.4" evidence="12"/>
<dbReference type="InterPro" id="IPR041222">
    <property type="entry name" value="PriA_3primeBD"/>
</dbReference>
<dbReference type="EMBL" id="SLWY01000004">
    <property type="protein sequence ID" value="TCO82674.1"/>
    <property type="molecule type" value="Genomic_DNA"/>
</dbReference>
<dbReference type="PANTHER" id="PTHR30580:SF0">
    <property type="entry name" value="PRIMOSOMAL PROTEIN N"/>
    <property type="match status" value="1"/>
</dbReference>
<dbReference type="Pfam" id="PF18319">
    <property type="entry name" value="Zn_ribbon_PriA"/>
    <property type="match status" value="1"/>
</dbReference>
<dbReference type="InterPro" id="IPR040498">
    <property type="entry name" value="PriA_CRR"/>
</dbReference>
<comment type="caution">
    <text evidence="14">The sequence shown here is derived from an EMBL/GenBank/DDBJ whole genome shotgun (WGS) entry which is preliminary data.</text>
</comment>
<dbReference type="GO" id="GO:1990077">
    <property type="term" value="C:primosome complex"/>
    <property type="evidence" value="ECO:0007669"/>
    <property type="project" value="UniProtKB-UniRule"/>
</dbReference>
<feature type="binding site" evidence="12">
    <location>
        <position position="444"/>
    </location>
    <ligand>
        <name>Zn(2+)</name>
        <dbReference type="ChEBI" id="CHEBI:29105"/>
        <label>2</label>
    </ligand>
</feature>
<dbReference type="CDD" id="cd17929">
    <property type="entry name" value="DEXHc_priA"/>
    <property type="match status" value="1"/>
</dbReference>
<dbReference type="OrthoDB" id="9759544at2"/>
<comment type="function">
    <text evidence="12">Initiates the restart of stalled replication forks, which reloads the replicative helicase on sites other than the origin of replication. Recognizes and binds to abandoned replication forks and remodels them to uncover a helicase loading site. Promotes assembly of the primosome at these replication forks.</text>
</comment>
<accession>A0A4R2L5K7</accession>
<dbReference type="Proteomes" id="UP000295765">
    <property type="component" value="Unassembled WGS sequence"/>
</dbReference>
<comment type="subunit">
    <text evidence="12">Component of the replication restart primosome.</text>
</comment>
<dbReference type="GO" id="GO:0006269">
    <property type="term" value="P:DNA replication, synthesis of primer"/>
    <property type="evidence" value="ECO:0007669"/>
    <property type="project" value="UniProtKB-KW"/>
</dbReference>
<dbReference type="CDD" id="cd18804">
    <property type="entry name" value="SF2_C_priA"/>
    <property type="match status" value="1"/>
</dbReference>
<dbReference type="InterPro" id="IPR027417">
    <property type="entry name" value="P-loop_NTPase"/>
</dbReference>
<sequence>MTAPILRVAVPSPLYRCFDYLPPEQHPPLAPGQRVRVPFGRRIVVGVVLALAAGSDVPRERLRQAVSVLDTAPLLDADLLALAEWAARYYHHPPGEVYATLLPAALRRGAAARPTQLRVWQLTADGHAALAAGEPRRAPRQRALLERLGASPHGLDADTLRTLAGDVVAPLRALAARGWVATAAPVAPAPTPTHPGPPLAAAQAEAVAAITSATGFAAFLLEGVTGSGKTEVYLRAIAATLAAGRQALVLVPEIGLTPQLLERFRARLPTPLAVLHSGLSDGERLNAWLAARSGSAGVLIGTRSAVFAPLARPGLIVLDEEHDPSFKQQDGFRYSARDLAVVRAHAAGIPVVLGSATPALESLRNVQLGRYRHLRLDERAAGAQPPATEVIDLRRQGLDEGLSAPLLARIGAHLDAGGQVLLFLNRRGYAPALYCHACGWLAECPRCDARMTVHRGRQRLLCHHCGSERALPRACPDCGGAELLGLGQGTERIEAALARHFPGVGVARIDRDSTRRKGALEGLLDGVHDGRHRLLIGTQMLAKGHHFPEVTLVGVVDADQGLFSADFRATERMAQTLVQVAGRAGRAGRPGSVAIQTHHPDHPLLQRLLHAGYPAFAEALLAERREAQLPPFAHQALLRAEAATAAAPLAFLDAAAALAGTLGPAGVEVLGPVPAPMERRAGRHRAQLLLQAVERPLLQALLARWVEALAALPGARQVRWSLDVDPVDLF</sequence>
<dbReference type="SMART" id="SM00490">
    <property type="entry name" value="HELICc"/>
    <property type="match status" value="1"/>
</dbReference>
<evidence type="ECO:0000313" key="14">
    <source>
        <dbReference type="EMBL" id="TCO82674.1"/>
    </source>
</evidence>
<dbReference type="GO" id="GO:0016887">
    <property type="term" value="F:ATP hydrolysis activity"/>
    <property type="evidence" value="ECO:0007669"/>
    <property type="project" value="RHEA"/>
</dbReference>
<feature type="binding site" evidence="12">
    <location>
        <position position="475"/>
    </location>
    <ligand>
        <name>Zn(2+)</name>
        <dbReference type="ChEBI" id="CHEBI:29105"/>
        <label>1</label>
    </ligand>
</feature>
<feature type="binding site" evidence="12">
    <location>
        <position position="462"/>
    </location>
    <ligand>
        <name>Zn(2+)</name>
        <dbReference type="ChEBI" id="CHEBI:29105"/>
        <label>2</label>
    </ligand>
</feature>
<keyword evidence="15" id="KW-1185">Reference proteome</keyword>
<evidence type="ECO:0000256" key="1">
    <source>
        <dbReference type="ARBA" id="ARBA00022515"/>
    </source>
</evidence>
<dbReference type="FunFam" id="3.40.1440.60:FF:000001">
    <property type="entry name" value="Primosomal protein N"/>
    <property type="match status" value="1"/>
</dbReference>
<dbReference type="PROSITE" id="PS51192">
    <property type="entry name" value="HELICASE_ATP_BIND_1"/>
    <property type="match status" value="1"/>
</dbReference>
<dbReference type="InterPro" id="IPR011545">
    <property type="entry name" value="DEAD/DEAH_box_helicase_dom"/>
</dbReference>
<evidence type="ECO:0000256" key="8">
    <source>
        <dbReference type="ARBA" id="ARBA00022840"/>
    </source>
</evidence>
<keyword evidence="10 12" id="KW-0413">Isomerase</keyword>
<feature type="binding site" evidence="12">
    <location>
        <position position="478"/>
    </location>
    <ligand>
        <name>Zn(2+)</name>
        <dbReference type="ChEBI" id="CHEBI:29105"/>
        <label>1</label>
    </ligand>
</feature>
<dbReference type="Pfam" id="PF00271">
    <property type="entry name" value="Helicase_C"/>
    <property type="match status" value="1"/>
</dbReference>
<keyword evidence="3 12" id="KW-0479">Metal-binding</keyword>
<dbReference type="FunFam" id="3.40.50.300:FF:000489">
    <property type="entry name" value="Primosome assembly protein PriA"/>
    <property type="match status" value="1"/>
</dbReference>
<keyword evidence="8 12" id="KW-0067">ATP-binding</keyword>
<comment type="catalytic activity">
    <reaction evidence="12">
        <text>Couples ATP hydrolysis with the unwinding of duplex DNA by translocating in the 3'-5' direction.</text>
        <dbReference type="EC" id="5.6.2.4"/>
    </reaction>
</comment>
<dbReference type="GO" id="GO:0005524">
    <property type="term" value="F:ATP binding"/>
    <property type="evidence" value="ECO:0007669"/>
    <property type="project" value="UniProtKB-UniRule"/>
</dbReference>
<evidence type="ECO:0000256" key="2">
    <source>
        <dbReference type="ARBA" id="ARBA00022705"/>
    </source>
</evidence>
<keyword evidence="6 12" id="KW-0347">Helicase</keyword>
<evidence type="ECO:0000256" key="6">
    <source>
        <dbReference type="ARBA" id="ARBA00022806"/>
    </source>
</evidence>
<dbReference type="Gene3D" id="3.40.1440.60">
    <property type="entry name" value="PriA, 3(prime) DNA-binding domain"/>
    <property type="match status" value="1"/>
</dbReference>
<reference evidence="14 15" key="1">
    <citation type="submission" date="2019-03" db="EMBL/GenBank/DDBJ databases">
        <title>Genomic Encyclopedia of Type Strains, Phase IV (KMG-IV): sequencing the most valuable type-strain genomes for metagenomic binning, comparative biology and taxonomic classification.</title>
        <authorList>
            <person name="Goeker M."/>
        </authorList>
    </citation>
    <scope>NUCLEOTIDE SEQUENCE [LARGE SCALE GENOMIC DNA]</scope>
    <source>
        <strain evidence="14 15">DSM 25287</strain>
    </source>
</reference>
<dbReference type="SMART" id="SM00487">
    <property type="entry name" value="DEXDc"/>
    <property type="match status" value="1"/>
</dbReference>
<evidence type="ECO:0000313" key="15">
    <source>
        <dbReference type="Proteomes" id="UP000295765"/>
    </source>
</evidence>
<dbReference type="InterPro" id="IPR005259">
    <property type="entry name" value="PriA"/>
</dbReference>
<dbReference type="GO" id="GO:0003677">
    <property type="term" value="F:DNA binding"/>
    <property type="evidence" value="ECO:0007669"/>
    <property type="project" value="UniProtKB-UniRule"/>
</dbReference>
<dbReference type="NCBIfam" id="NF004067">
    <property type="entry name" value="PRK05580.1-4"/>
    <property type="match status" value="1"/>
</dbReference>
<dbReference type="Pfam" id="PF17764">
    <property type="entry name" value="PriA_3primeBD"/>
    <property type="match status" value="1"/>
</dbReference>
<dbReference type="RefSeq" id="WP_132539150.1">
    <property type="nucleotide sequence ID" value="NZ_SLWY01000004.1"/>
</dbReference>
<organism evidence="14 15">
    <name type="scientific">Plasticicumulans lactativorans</name>
    <dbReference type="NCBI Taxonomy" id="1133106"/>
    <lineage>
        <taxon>Bacteria</taxon>
        <taxon>Pseudomonadati</taxon>
        <taxon>Pseudomonadota</taxon>
        <taxon>Gammaproteobacteria</taxon>
        <taxon>Candidatus Competibacteraceae</taxon>
        <taxon>Plasticicumulans</taxon>
    </lineage>
</organism>
<keyword evidence="2 12" id="KW-0235">DNA replication</keyword>
<name>A0A4R2L5K7_9GAMM</name>
<keyword evidence="9 12" id="KW-0238">DNA-binding</keyword>
<evidence type="ECO:0000259" key="13">
    <source>
        <dbReference type="PROSITE" id="PS51192"/>
    </source>
</evidence>
<feature type="domain" description="Helicase ATP-binding" evidence="13">
    <location>
        <begin position="210"/>
        <end position="376"/>
    </location>
</feature>
<dbReference type="GO" id="GO:0006310">
    <property type="term" value="P:DNA recombination"/>
    <property type="evidence" value="ECO:0007669"/>
    <property type="project" value="InterPro"/>
</dbReference>
<evidence type="ECO:0000256" key="10">
    <source>
        <dbReference type="ARBA" id="ARBA00023235"/>
    </source>
</evidence>
<dbReference type="PANTHER" id="PTHR30580">
    <property type="entry name" value="PRIMOSOMAL PROTEIN N"/>
    <property type="match status" value="1"/>
</dbReference>
<gene>
    <name evidence="12" type="primary">priA</name>
    <name evidence="14" type="ORF">EV699_10466</name>
</gene>
<comment type="catalytic activity">
    <reaction evidence="11 12">
        <text>ATP + H2O = ADP + phosphate + H(+)</text>
        <dbReference type="Rhea" id="RHEA:13065"/>
        <dbReference type="ChEBI" id="CHEBI:15377"/>
        <dbReference type="ChEBI" id="CHEBI:15378"/>
        <dbReference type="ChEBI" id="CHEBI:30616"/>
        <dbReference type="ChEBI" id="CHEBI:43474"/>
        <dbReference type="ChEBI" id="CHEBI:456216"/>
        <dbReference type="EC" id="5.6.2.4"/>
    </reaction>
</comment>
<comment type="cofactor">
    <cofactor evidence="12">
        <name>Zn(2+)</name>
        <dbReference type="ChEBI" id="CHEBI:29105"/>
    </cofactor>
    <text evidence="12">Binds 2 zinc ions per subunit.</text>
</comment>
<keyword evidence="4 12" id="KW-0547">Nucleotide-binding</keyword>
<keyword evidence="1 12" id="KW-0639">Primosome</keyword>
<keyword evidence="5 12" id="KW-0378">Hydrolase</keyword>
<dbReference type="GO" id="GO:0008270">
    <property type="term" value="F:zinc ion binding"/>
    <property type="evidence" value="ECO:0007669"/>
    <property type="project" value="UniProtKB-UniRule"/>
</dbReference>
<dbReference type="GO" id="GO:0006270">
    <property type="term" value="P:DNA replication initiation"/>
    <property type="evidence" value="ECO:0007669"/>
    <property type="project" value="TreeGrafter"/>
</dbReference>
<feature type="binding site" evidence="12">
    <location>
        <position position="435"/>
    </location>
    <ligand>
        <name>Zn(2+)</name>
        <dbReference type="ChEBI" id="CHEBI:29105"/>
        <label>1</label>
    </ligand>
</feature>
<dbReference type="SUPFAM" id="SSF52540">
    <property type="entry name" value="P-loop containing nucleoside triphosphate hydrolases"/>
    <property type="match status" value="1"/>
</dbReference>
<evidence type="ECO:0000256" key="4">
    <source>
        <dbReference type="ARBA" id="ARBA00022741"/>
    </source>
</evidence>
<evidence type="ECO:0000256" key="3">
    <source>
        <dbReference type="ARBA" id="ARBA00022723"/>
    </source>
</evidence>
<comment type="similarity">
    <text evidence="12">Belongs to the helicase family. PriA subfamily.</text>
</comment>
<dbReference type="InterPro" id="IPR042115">
    <property type="entry name" value="PriA_3primeBD_sf"/>
</dbReference>
<evidence type="ECO:0000256" key="5">
    <source>
        <dbReference type="ARBA" id="ARBA00022801"/>
    </source>
</evidence>
<feature type="binding site" evidence="12">
    <location>
        <position position="438"/>
    </location>
    <ligand>
        <name>Zn(2+)</name>
        <dbReference type="ChEBI" id="CHEBI:29105"/>
        <label>1</label>
    </ligand>
</feature>
<feature type="binding site" evidence="12">
    <location>
        <position position="447"/>
    </location>
    <ligand>
        <name>Zn(2+)</name>
        <dbReference type="ChEBI" id="CHEBI:29105"/>
        <label>2</label>
    </ligand>
</feature>
<dbReference type="GO" id="GO:0043138">
    <property type="term" value="F:3'-5' DNA helicase activity"/>
    <property type="evidence" value="ECO:0007669"/>
    <property type="project" value="UniProtKB-EC"/>
</dbReference>
<evidence type="ECO:0000256" key="7">
    <source>
        <dbReference type="ARBA" id="ARBA00022833"/>
    </source>
</evidence>
<dbReference type="GO" id="GO:0006302">
    <property type="term" value="P:double-strand break repair"/>
    <property type="evidence" value="ECO:0007669"/>
    <property type="project" value="InterPro"/>
</dbReference>
<protein>
    <recommendedName>
        <fullName evidence="12">Replication restart protein PriA</fullName>
    </recommendedName>
    <alternativeName>
        <fullName evidence="12">ATP-dependent DNA helicase PriA</fullName>
        <ecNumber evidence="12">5.6.2.4</ecNumber>
    </alternativeName>
    <alternativeName>
        <fullName evidence="12">DNA 3'-5' helicase PriA</fullName>
    </alternativeName>
</protein>
<evidence type="ECO:0000256" key="11">
    <source>
        <dbReference type="ARBA" id="ARBA00048988"/>
    </source>
</evidence>
<keyword evidence="7 12" id="KW-0862">Zinc</keyword>
<proteinExistence type="inferred from homology"/>
<dbReference type="AlphaFoldDB" id="A0A4R2L5K7"/>
<dbReference type="NCBIfam" id="NF004065">
    <property type="entry name" value="PRK05580.1-1"/>
    <property type="match status" value="1"/>
</dbReference>
<feature type="binding site" evidence="12">
    <location>
        <position position="465"/>
    </location>
    <ligand>
        <name>Zn(2+)</name>
        <dbReference type="ChEBI" id="CHEBI:29105"/>
        <label>2</label>
    </ligand>
</feature>
<dbReference type="NCBIfam" id="TIGR00595">
    <property type="entry name" value="priA"/>
    <property type="match status" value="1"/>
</dbReference>
<dbReference type="InterPro" id="IPR001650">
    <property type="entry name" value="Helicase_C-like"/>
</dbReference>
<dbReference type="Pfam" id="PF00270">
    <property type="entry name" value="DEAD"/>
    <property type="match status" value="1"/>
</dbReference>
<dbReference type="InterPro" id="IPR041236">
    <property type="entry name" value="PriA_C"/>
</dbReference>
<dbReference type="Pfam" id="PF18074">
    <property type="entry name" value="PriA_C"/>
    <property type="match status" value="1"/>
</dbReference>
<dbReference type="Gene3D" id="3.40.50.300">
    <property type="entry name" value="P-loop containing nucleotide triphosphate hydrolases"/>
    <property type="match status" value="2"/>
</dbReference>
<dbReference type="InterPro" id="IPR014001">
    <property type="entry name" value="Helicase_ATP-bd"/>
</dbReference>
<dbReference type="HAMAP" id="MF_00983">
    <property type="entry name" value="PriA"/>
    <property type="match status" value="1"/>
</dbReference>